<evidence type="ECO:0000313" key="2">
    <source>
        <dbReference type="EMBL" id="AFD27719.1"/>
    </source>
</evidence>
<dbReference type="HOGENOM" id="CLU_1324605_0_0_0"/>
<geneLocation type="plasmid" evidence="2 3">
    <name>P2</name>
</geneLocation>
<evidence type="ECO:0000256" key="1">
    <source>
        <dbReference type="SAM" id="MobiDB-lite"/>
    </source>
</evidence>
<dbReference type="KEGG" id="dgo:DGo_PB0450"/>
<dbReference type="OrthoDB" id="69309at2"/>
<keyword evidence="2" id="KW-0614">Plasmid</keyword>
<sequence length="207" mass="22274">MTTIPVLPQNIDPRIAEILRKRREQGTVIEKTVQVRPVPLPTGPATTTRPVPLPTGTPASAAPVPLPSVQVPALDIPATETVPLGDNELAQGLALVLPATDALIRQAILALRSDGRLSWQEALTLAPEIRTIVSDVVARVLPQIKGTSARELVILVLAQLLGQYLAPYLPAPLRGWLTAQTLRTLVQGLEFAYQTWVRPRLGAAGRQ</sequence>
<dbReference type="Proteomes" id="UP000007575">
    <property type="component" value="Plasmid P2"/>
</dbReference>
<keyword evidence="3" id="KW-1185">Reference proteome</keyword>
<accession>H8H2H2</accession>
<gene>
    <name evidence="2" type="ordered locus">DGo_PB0450</name>
</gene>
<dbReference type="EMBL" id="CP002193">
    <property type="protein sequence ID" value="AFD27719.1"/>
    <property type="molecule type" value="Genomic_DNA"/>
</dbReference>
<protein>
    <submittedName>
        <fullName evidence="2">Uncharacterized protein</fullName>
    </submittedName>
</protein>
<proteinExistence type="predicted"/>
<dbReference type="RefSeq" id="WP_014686811.1">
    <property type="nucleotide sequence ID" value="NC_017791.1"/>
</dbReference>
<dbReference type="AlphaFoldDB" id="H8H2H2"/>
<organism evidence="2 3">
    <name type="scientific">Deinococcus gobiensis (strain DSM 21396 / JCM 16679 / CGMCC 1.7299 / I-0)</name>
    <dbReference type="NCBI Taxonomy" id="745776"/>
    <lineage>
        <taxon>Bacteria</taxon>
        <taxon>Thermotogati</taxon>
        <taxon>Deinococcota</taxon>
        <taxon>Deinococci</taxon>
        <taxon>Deinococcales</taxon>
        <taxon>Deinococcaceae</taxon>
        <taxon>Deinococcus</taxon>
    </lineage>
</organism>
<reference evidence="2 3" key="1">
    <citation type="journal article" date="2012" name="PLoS ONE">
        <title>Genome sequence and transcriptome analysis of the radioresistant bacterium Deinococcus gobiensis: insights into the extreme environmental adaptations.</title>
        <authorList>
            <person name="Yuan M."/>
            <person name="Chen M."/>
            <person name="Zhang W."/>
            <person name="Lu W."/>
            <person name="Wang J."/>
            <person name="Yang M."/>
            <person name="Zhao P."/>
            <person name="Tang R."/>
            <person name="Li X."/>
            <person name="Hao Y."/>
            <person name="Zhou Z."/>
            <person name="Zhan Y."/>
            <person name="Yu H."/>
            <person name="Teng C."/>
            <person name="Yan Y."/>
            <person name="Ping S."/>
            <person name="Wang Y."/>
            <person name="Lin M."/>
        </authorList>
    </citation>
    <scope>NUCLEOTIDE SEQUENCE [LARGE SCALE GENOMIC DNA]</scope>
    <source>
        <strain evidence="3">DSM 21396 / JCM 16679 / CGMCC 1.7299 / I-0</strain>
        <plasmid evidence="2">P2</plasmid>
    </source>
</reference>
<evidence type="ECO:0000313" key="3">
    <source>
        <dbReference type="Proteomes" id="UP000007575"/>
    </source>
</evidence>
<dbReference type="PATRIC" id="fig|745776.4.peg.3739"/>
<name>H8H2H2_DEIGI</name>
<feature type="region of interest" description="Disordered" evidence="1">
    <location>
        <begin position="37"/>
        <end position="62"/>
    </location>
</feature>